<dbReference type="Proteomes" id="UP001550603">
    <property type="component" value="Unassembled WGS sequence"/>
</dbReference>
<name>A0ABV2Y3W9_9ACTN</name>
<protein>
    <recommendedName>
        <fullName evidence="3">RNHCP domain-containing protein</fullName>
    </recommendedName>
</protein>
<gene>
    <name evidence="1" type="ORF">ABZ568_30910</name>
</gene>
<organism evidence="1 2">
    <name type="scientific">Streptomyces olindensis</name>
    <dbReference type="NCBI Taxonomy" id="358823"/>
    <lineage>
        <taxon>Bacteria</taxon>
        <taxon>Bacillati</taxon>
        <taxon>Actinomycetota</taxon>
        <taxon>Actinomycetes</taxon>
        <taxon>Kitasatosporales</taxon>
        <taxon>Streptomycetaceae</taxon>
        <taxon>Streptomyces</taxon>
    </lineage>
</organism>
<sequence length="59" mass="6352">MPSHAPNRPVCHHCGGFCVVAITTGGRHHDGSRILLRVECRACQGTGRTLPAAFVWTGR</sequence>
<dbReference type="RefSeq" id="WP_359792205.1">
    <property type="nucleotide sequence ID" value="NZ_JBEYBN010000057.1"/>
</dbReference>
<proteinExistence type="predicted"/>
<accession>A0ABV2Y3W9</accession>
<evidence type="ECO:0000313" key="1">
    <source>
        <dbReference type="EMBL" id="MEU2270742.1"/>
    </source>
</evidence>
<comment type="caution">
    <text evidence="1">The sequence shown here is derived from an EMBL/GenBank/DDBJ whole genome shotgun (WGS) entry which is preliminary data.</text>
</comment>
<evidence type="ECO:0000313" key="2">
    <source>
        <dbReference type="Proteomes" id="UP001550603"/>
    </source>
</evidence>
<reference evidence="1 2" key="1">
    <citation type="submission" date="2024-06" db="EMBL/GenBank/DDBJ databases">
        <title>The Natural Products Discovery Center: Release of the First 8490 Sequenced Strains for Exploring Actinobacteria Biosynthetic Diversity.</title>
        <authorList>
            <person name="Kalkreuter E."/>
            <person name="Kautsar S.A."/>
            <person name="Yang D."/>
            <person name="Bader C.D."/>
            <person name="Teijaro C.N."/>
            <person name="Fluegel L."/>
            <person name="Davis C.M."/>
            <person name="Simpson J.R."/>
            <person name="Lauterbach L."/>
            <person name="Steele A.D."/>
            <person name="Gui C."/>
            <person name="Meng S."/>
            <person name="Li G."/>
            <person name="Viehrig K."/>
            <person name="Ye F."/>
            <person name="Su P."/>
            <person name="Kiefer A.F."/>
            <person name="Nichols A."/>
            <person name="Cepeda A.J."/>
            <person name="Yan W."/>
            <person name="Fan B."/>
            <person name="Jiang Y."/>
            <person name="Adhikari A."/>
            <person name="Zheng C.-J."/>
            <person name="Schuster L."/>
            <person name="Cowan T.M."/>
            <person name="Smanski M.J."/>
            <person name="Chevrette M.G."/>
            <person name="De Carvalho L.P.S."/>
            <person name="Shen B."/>
        </authorList>
    </citation>
    <scope>NUCLEOTIDE SEQUENCE [LARGE SCALE GENOMIC DNA]</scope>
    <source>
        <strain evidence="1 2">NPDC019583</strain>
    </source>
</reference>
<dbReference type="EMBL" id="JBEYBN010000057">
    <property type="protein sequence ID" value="MEU2270742.1"/>
    <property type="molecule type" value="Genomic_DNA"/>
</dbReference>
<keyword evidence="2" id="KW-1185">Reference proteome</keyword>
<evidence type="ECO:0008006" key="3">
    <source>
        <dbReference type="Google" id="ProtNLM"/>
    </source>
</evidence>